<proteinExistence type="predicted"/>
<feature type="non-terminal residue" evidence="1">
    <location>
        <position position="222"/>
    </location>
</feature>
<dbReference type="InterPro" id="IPR011990">
    <property type="entry name" value="TPR-like_helical_dom_sf"/>
</dbReference>
<evidence type="ECO:0008006" key="2">
    <source>
        <dbReference type="Google" id="ProtNLM"/>
    </source>
</evidence>
<protein>
    <recommendedName>
        <fullName evidence="2">Tetratricopeptide repeat protein</fullName>
    </recommendedName>
</protein>
<name>A0A383CE36_9ZZZZ</name>
<dbReference type="PROSITE" id="PS51257">
    <property type="entry name" value="PROKAR_LIPOPROTEIN"/>
    <property type="match status" value="1"/>
</dbReference>
<gene>
    <name evidence="1" type="ORF">METZ01_LOCUS483163</name>
</gene>
<reference evidence="1" key="1">
    <citation type="submission" date="2018-05" db="EMBL/GenBank/DDBJ databases">
        <authorList>
            <person name="Lanie J.A."/>
            <person name="Ng W.-L."/>
            <person name="Kazmierczak K.M."/>
            <person name="Andrzejewski T.M."/>
            <person name="Davidsen T.M."/>
            <person name="Wayne K.J."/>
            <person name="Tettelin H."/>
            <person name="Glass J.I."/>
            <person name="Rusch D."/>
            <person name="Podicherti R."/>
            <person name="Tsui H.-C.T."/>
            <person name="Winkler M.E."/>
        </authorList>
    </citation>
    <scope>NUCLEOTIDE SEQUENCE</scope>
</reference>
<dbReference type="Gene3D" id="1.25.40.10">
    <property type="entry name" value="Tetratricopeptide repeat domain"/>
    <property type="match status" value="1"/>
</dbReference>
<dbReference type="SUPFAM" id="SSF48452">
    <property type="entry name" value="TPR-like"/>
    <property type="match status" value="1"/>
</dbReference>
<sequence length="222" mass="25339">MKLINLIILSSFSLWLAGCASFTAYGRLEKQARKAYQSGNYDQAVYDCAYALRINPNYEPAQFLIQDTFKAAVIEHEANLNNLYSSKEKFRWDKIVSEFNNLISLNRTIDQLPALRNKSTGELIVLETTDYSSQMDPAIQMAAETHYNEGMTLSSSNDLKIKKQAAKEFKMALGFVSEYRDASQKYEKMRQAAILRMAIMPFEDKTGTRRKYGSVSEVIMDD</sequence>
<organism evidence="1">
    <name type="scientific">marine metagenome</name>
    <dbReference type="NCBI Taxonomy" id="408172"/>
    <lineage>
        <taxon>unclassified sequences</taxon>
        <taxon>metagenomes</taxon>
        <taxon>ecological metagenomes</taxon>
    </lineage>
</organism>
<accession>A0A383CE36</accession>
<dbReference type="AlphaFoldDB" id="A0A383CE36"/>
<evidence type="ECO:0000313" key="1">
    <source>
        <dbReference type="EMBL" id="SVE30309.1"/>
    </source>
</evidence>
<dbReference type="EMBL" id="UINC01207980">
    <property type="protein sequence ID" value="SVE30309.1"/>
    <property type="molecule type" value="Genomic_DNA"/>
</dbReference>